<protein>
    <recommendedName>
        <fullName evidence="5">gamma-glutamyl-gamma-aminobutyrate hydrolase</fullName>
        <ecNumber evidence="5">3.5.1.94</ecNumber>
    </recommendedName>
</protein>
<dbReference type="Proteomes" id="UP000243629">
    <property type="component" value="Unassembled WGS sequence"/>
</dbReference>
<dbReference type="GO" id="GO:0005829">
    <property type="term" value="C:cytosol"/>
    <property type="evidence" value="ECO:0007669"/>
    <property type="project" value="TreeGrafter"/>
</dbReference>
<dbReference type="GO" id="GO:0033969">
    <property type="term" value="F:gamma-glutamyl-gamma-aminobutyrate hydrolase activity"/>
    <property type="evidence" value="ECO:0007669"/>
    <property type="project" value="UniProtKB-EC"/>
</dbReference>
<comment type="pathway">
    <text evidence="4">Amine and polyamine degradation; putrescine degradation; 4-aminobutanoate from putrescine: step 4/4.</text>
</comment>
<proteinExistence type="inferred from homology"/>
<dbReference type="SUPFAM" id="SSF52317">
    <property type="entry name" value="Class I glutamine amidotransferase-like"/>
    <property type="match status" value="1"/>
</dbReference>
<accession>A0A1I4PH51</accession>
<keyword evidence="7" id="KW-0808">Transferase</keyword>
<dbReference type="STRING" id="1720063.SAMN05216217_102325"/>
<dbReference type="FunFam" id="3.40.50.880:FF:000030">
    <property type="entry name" value="Gamma-glutamyl-gamma-aminobutyrate hydrolase PuuD"/>
    <property type="match status" value="1"/>
</dbReference>
<dbReference type="RefSeq" id="WP_093472952.1">
    <property type="nucleotide sequence ID" value="NZ_FOUI01000002.1"/>
</dbReference>
<evidence type="ECO:0000313" key="7">
    <source>
        <dbReference type="EMBL" id="SFM27017.1"/>
    </source>
</evidence>
<comment type="function">
    <text evidence="3">Involved in the breakdown of putrescine via hydrolysis of the gamma-glutamyl linkage of gamma-glutamyl-gamma-aminobutyrate.</text>
</comment>
<dbReference type="OrthoDB" id="9813383at2"/>
<dbReference type="Gene3D" id="3.40.50.880">
    <property type="match status" value="1"/>
</dbReference>
<dbReference type="PANTHER" id="PTHR43235">
    <property type="entry name" value="GLUTAMINE AMIDOTRANSFERASE PB2B2.05-RELATED"/>
    <property type="match status" value="1"/>
</dbReference>
<comment type="similarity">
    <text evidence="1">Belongs to the peptidase C26 family.</text>
</comment>
<evidence type="ECO:0000256" key="6">
    <source>
        <dbReference type="SAM" id="MobiDB-lite"/>
    </source>
</evidence>
<comment type="catalytic activity">
    <reaction evidence="2">
        <text>4-(gamma-L-glutamylamino)butanoate + H2O = 4-aminobutanoate + L-glutamate</text>
        <dbReference type="Rhea" id="RHEA:19737"/>
        <dbReference type="ChEBI" id="CHEBI:15377"/>
        <dbReference type="ChEBI" id="CHEBI:29985"/>
        <dbReference type="ChEBI" id="CHEBI:58800"/>
        <dbReference type="ChEBI" id="CHEBI:59888"/>
        <dbReference type="EC" id="3.5.1.94"/>
    </reaction>
</comment>
<dbReference type="GO" id="GO:0016740">
    <property type="term" value="F:transferase activity"/>
    <property type="evidence" value="ECO:0007669"/>
    <property type="project" value="UniProtKB-KW"/>
</dbReference>
<dbReference type="PROSITE" id="PS51273">
    <property type="entry name" value="GATASE_TYPE_1"/>
    <property type="match status" value="1"/>
</dbReference>
<evidence type="ECO:0000256" key="2">
    <source>
        <dbReference type="ARBA" id="ARBA00052718"/>
    </source>
</evidence>
<dbReference type="EC" id="3.5.1.94" evidence="5"/>
<evidence type="ECO:0000256" key="5">
    <source>
        <dbReference type="ARBA" id="ARBA00066788"/>
    </source>
</evidence>
<evidence type="ECO:0000256" key="4">
    <source>
        <dbReference type="ARBA" id="ARBA00060634"/>
    </source>
</evidence>
<feature type="region of interest" description="Disordered" evidence="6">
    <location>
        <begin position="72"/>
        <end position="91"/>
    </location>
</feature>
<dbReference type="InterPro" id="IPR044668">
    <property type="entry name" value="PuuD-like"/>
</dbReference>
<sequence length="257" mass="27955">MPCTPKPVIGISCCIQQVGPHPFHMAGEKYILAAQLGAGGLPLLIPSLGNQLDNLALLDSIDGLLLTGSPSNVEPHHYQGPPSAEGTHHDPARDATTLPLIRAAIERGIPLLGICRGFQEMNVALGGSLHQRLHETGLFQEHREDKEQPLDVQYGPAHPVRLSEDGLLASLYSYRQPMVNSLHTQGVERLAPGLRVEAQAEDGLIEAFSLPDAAGWVLAVQWHPEWKVLDNPFYQSIFTAFGNACRAYHAARAQRNP</sequence>
<evidence type="ECO:0000256" key="1">
    <source>
        <dbReference type="ARBA" id="ARBA00011083"/>
    </source>
</evidence>
<reference evidence="8" key="1">
    <citation type="submission" date="2016-10" db="EMBL/GenBank/DDBJ databases">
        <authorList>
            <person name="Varghese N."/>
            <person name="Submissions S."/>
        </authorList>
    </citation>
    <scope>NUCLEOTIDE SEQUENCE [LARGE SCALE GENOMIC DNA]</scope>
    <source>
        <strain evidence="8">DSM 24213</strain>
    </source>
</reference>
<keyword evidence="8" id="KW-1185">Reference proteome</keyword>
<dbReference type="PANTHER" id="PTHR43235:SF1">
    <property type="entry name" value="GLUTAMINE AMIDOTRANSFERASE PB2B2.05-RELATED"/>
    <property type="match status" value="1"/>
</dbReference>
<gene>
    <name evidence="7" type="ORF">SAMN05216217_102325</name>
</gene>
<organism evidence="7 8">
    <name type="scientific">Halopseudomonas yangmingensis</name>
    <dbReference type="NCBI Taxonomy" id="1720063"/>
    <lineage>
        <taxon>Bacteria</taxon>
        <taxon>Pseudomonadati</taxon>
        <taxon>Pseudomonadota</taxon>
        <taxon>Gammaproteobacteria</taxon>
        <taxon>Pseudomonadales</taxon>
        <taxon>Pseudomonadaceae</taxon>
        <taxon>Halopseudomonas</taxon>
    </lineage>
</organism>
<name>A0A1I4PH51_9GAMM</name>
<evidence type="ECO:0000313" key="8">
    <source>
        <dbReference type="Proteomes" id="UP000243629"/>
    </source>
</evidence>
<evidence type="ECO:0000256" key="3">
    <source>
        <dbReference type="ARBA" id="ARBA00055068"/>
    </source>
</evidence>
<dbReference type="EMBL" id="FOUI01000002">
    <property type="protein sequence ID" value="SFM27017.1"/>
    <property type="molecule type" value="Genomic_DNA"/>
</dbReference>
<keyword evidence="7" id="KW-0315">Glutamine amidotransferase</keyword>
<dbReference type="CDD" id="cd01745">
    <property type="entry name" value="GATase1_2"/>
    <property type="match status" value="1"/>
</dbReference>
<dbReference type="Pfam" id="PF07722">
    <property type="entry name" value="Peptidase_C26"/>
    <property type="match status" value="1"/>
</dbReference>
<dbReference type="AlphaFoldDB" id="A0A1I4PH51"/>
<dbReference type="InterPro" id="IPR029062">
    <property type="entry name" value="Class_I_gatase-like"/>
</dbReference>
<dbReference type="GO" id="GO:0006598">
    <property type="term" value="P:polyamine catabolic process"/>
    <property type="evidence" value="ECO:0007669"/>
    <property type="project" value="TreeGrafter"/>
</dbReference>
<dbReference type="InterPro" id="IPR011697">
    <property type="entry name" value="Peptidase_C26"/>
</dbReference>